<dbReference type="EMBL" id="CP147846">
    <property type="protein sequence ID" value="WXG68422.1"/>
    <property type="molecule type" value="Genomic_DNA"/>
</dbReference>
<evidence type="ECO:0000313" key="3">
    <source>
        <dbReference type="Proteomes" id="UP001432000"/>
    </source>
</evidence>
<dbReference type="CDD" id="cd08276">
    <property type="entry name" value="MDR7"/>
    <property type="match status" value="1"/>
</dbReference>
<dbReference type="InterPro" id="IPR052711">
    <property type="entry name" value="Zinc_ADH-like"/>
</dbReference>
<name>A0ABZ2PKB0_9NOCA</name>
<dbReference type="Gene3D" id="3.40.50.720">
    <property type="entry name" value="NAD(P)-binding Rossmann-like Domain"/>
    <property type="match status" value="1"/>
</dbReference>
<evidence type="ECO:0000259" key="1">
    <source>
        <dbReference type="SMART" id="SM00829"/>
    </source>
</evidence>
<proteinExistence type="predicted"/>
<reference evidence="2 3" key="1">
    <citation type="submission" date="2024-03" db="EMBL/GenBank/DDBJ databases">
        <title>Natural products discovery in diverse microorganisms through a two-stage MS feature dereplication strategy.</title>
        <authorList>
            <person name="Zhang R."/>
        </authorList>
    </citation>
    <scope>NUCLEOTIDE SEQUENCE [LARGE SCALE GENOMIC DNA]</scope>
    <source>
        <strain evidence="2 3">18930</strain>
    </source>
</reference>
<sequence>MTNHDLSPEIPESMFAWLTDGRGTDALRRTAMAVPFPGEHEILLRMRAWSLNYRDLLVINGEDGWRPSRPVVPLSDGVGVVVARGDGVTRFDLGDRVSPMFLPHWQNGELNDEKYVLPVGGPVNRGVLAEYVVVHEDEASEPPRTLTTAEAATLPVAALTAWHAVVVRGQVEAGQTVLVHGTGGVALHAIQLATALGARVAVTSSSEKKLAQVRALGAEHTVDYRLDDVAQSVLDWTGGRGVDHVVETVGGENLNVSLKSVRVGGSISFIGLIAGLSASINTYDFVTRNVTIHGIETGSREMYEQLATFVDEHGIRPVVDSVSLATSETEVAEAFRRLESGGAFGKLVLFDA</sequence>
<evidence type="ECO:0000313" key="2">
    <source>
        <dbReference type="EMBL" id="WXG68422.1"/>
    </source>
</evidence>
<dbReference type="PANTHER" id="PTHR45033:SF2">
    <property type="entry name" value="ZINC-TYPE ALCOHOL DEHYDROGENASE-LIKE PROTEIN C1773.06C"/>
    <property type="match status" value="1"/>
</dbReference>
<dbReference type="Gene3D" id="3.90.180.10">
    <property type="entry name" value="Medium-chain alcohol dehydrogenases, catalytic domain"/>
    <property type="match status" value="1"/>
</dbReference>
<keyword evidence="3" id="KW-1185">Reference proteome</keyword>
<accession>A0ABZ2PKB0</accession>
<dbReference type="RefSeq" id="WP_338888619.1">
    <property type="nucleotide sequence ID" value="NZ_CP147846.1"/>
</dbReference>
<feature type="domain" description="Enoyl reductase (ER)" evidence="1">
    <location>
        <begin position="23"/>
        <end position="349"/>
    </location>
</feature>
<protein>
    <submittedName>
        <fullName evidence="2">NAD(P)-dependent alcohol dehydrogenase</fullName>
    </submittedName>
</protein>
<dbReference type="InterPro" id="IPR011032">
    <property type="entry name" value="GroES-like_sf"/>
</dbReference>
<dbReference type="Pfam" id="PF00107">
    <property type="entry name" value="ADH_zinc_N"/>
    <property type="match status" value="1"/>
</dbReference>
<dbReference type="InterPro" id="IPR020843">
    <property type="entry name" value="ER"/>
</dbReference>
<dbReference type="Proteomes" id="UP001432000">
    <property type="component" value="Chromosome"/>
</dbReference>
<dbReference type="SUPFAM" id="SSF50129">
    <property type="entry name" value="GroES-like"/>
    <property type="match status" value="1"/>
</dbReference>
<dbReference type="SMART" id="SM00829">
    <property type="entry name" value="PKS_ER"/>
    <property type="match status" value="1"/>
</dbReference>
<dbReference type="PANTHER" id="PTHR45033">
    <property type="match status" value="1"/>
</dbReference>
<gene>
    <name evidence="2" type="ORF">WDS16_25060</name>
</gene>
<dbReference type="InterPro" id="IPR013149">
    <property type="entry name" value="ADH-like_C"/>
</dbReference>
<dbReference type="Pfam" id="PF08240">
    <property type="entry name" value="ADH_N"/>
    <property type="match status" value="1"/>
</dbReference>
<organism evidence="2 3">
    <name type="scientific">Rhodococcus sovatensis</name>
    <dbReference type="NCBI Taxonomy" id="1805840"/>
    <lineage>
        <taxon>Bacteria</taxon>
        <taxon>Bacillati</taxon>
        <taxon>Actinomycetota</taxon>
        <taxon>Actinomycetes</taxon>
        <taxon>Mycobacteriales</taxon>
        <taxon>Nocardiaceae</taxon>
        <taxon>Rhodococcus</taxon>
    </lineage>
</organism>
<dbReference type="InterPro" id="IPR036291">
    <property type="entry name" value="NAD(P)-bd_dom_sf"/>
</dbReference>
<dbReference type="InterPro" id="IPR013154">
    <property type="entry name" value="ADH-like_N"/>
</dbReference>
<dbReference type="SUPFAM" id="SSF51735">
    <property type="entry name" value="NAD(P)-binding Rossmann-fold domains"/>
    <property type="match status" value="1"/>
</dbReference>